<reference evidence="2 3" key="1">
    <citation type="journal article" date="2023" name="Mol. Biol. Evol.">
        <title>Genomics of Secondarily Temperate Adaptation in the Only Non-Antarctic Icefish.</title>
        <authorList>
            <person name="Rivera-Colon A.G."/>
            <person name="Rayamajhi N."/>
            <person name="Minhas B.F."/>
            <person name="Madrigal G."/>
            <person name="Bilyk K.T."/>
            <person name="Yoon V."/>
            <person name="Hune M."/>
            <person name="Gregory S."/>
            <person name="Cheng C.H.C."/>
            <person name="Catchen J.M."/>
        </authorList>
    </citation>
    <scope>NUCLEOTIDE SEQUENCE [LARGE SCALE GENOMIC DNA]</scope>
    <source>
        <strain evidence="2">JC2023a</strain>
    </source>
</reference>
<feature type="region of interest" description="Disordered" evidence="1">
    <location>
        <begin position="1"/>
        <end position="25"/>
    </location>
</feature>
<gene>
    <name evidence="2" type="ORF">CesoFtcFv8_014000</name>
</gene>
<keyword evidence="3" id="KW-1185">Reference proteome</keyword>
<evidence type="ECO:0000313" key="2">
    <source>
        <dbReference type="EMBL" id="KAK5890482.1"/>
    </source>
</evidence>
<dbReference type="EMBL" id="JAULUE010002056">
    <property type="protein sequence ID" value="KAK5890482.1"/>
    <property type="molecule type" value="Genomic_DNA"/>
</dbReference>
<evidence type="ECO:0000256" key="1">
    <source>
        <dbReference type="SAM" id="MobiDB-lite"/>
    </source>
</evidence>
<name>A0AAN8GU96_9TELE</name>
<protein>
    <submittedName>
        <fullName evidence="2">Uncharacterized protein</fullName>
    </submittedName>
</protein>
<dbReference type="AlphaFoldDB" id="A0AAN8GU96"/>
<proteinExistence type="predicted"/>
<organism evidence="2 3">
    <name type="scientific">Champsocephalus esox</name>
    <name type="common">pike icefish</name>
    <dbReference type="NCBI Taxonomy" id="159716"/>
    <lineage>
        <taxon>Eukaryota</taxon>
        <taxon>Metazoa</taxon>
        <taxon>Chordata</taxon>
        <taxon>Craniata</taxon>
        <taxon>Vertebrata</taxon>
        <taxon>Euteleostomi</taxon>
        <taxon>Actinopterygii</taxon>
        <taxon>Neopterygii</taxon>
        <taxon>Teleostei</taxon>
        <taxon>Neoteleostei</taxon>
        <taxon>Acanthomorphata</taxon>
        <taxon>Eupercaria</taxon>
        <taxon>Perciformes</taxon>
        <taxon>Notothenioidei</taxon>
        <taxon>Channichthyidae</taxon>
        <taxon>Champsocephalus</taxon>
    </lineage>
</organism>
<evidence type="ECO:0000313" key="3">
    <source>
        <dbReference type="Proteomes" id="UP001335648"/>
    </source>
</evidence>
<accession>A0AAN8GU96</accession>
<comment type="caution">
    <text evidence="2">The sequence shown here is derived from an EMBL/GenBank/DDBJ whole genome shotgun (WGS) entry which is preliminary data.</text>
</comment>
<dbReference type="Proteomes" id="UP001335648">
    <property type="component" value="Unassembled WGS sequence"/>
</dbReference>
<sequence>MIGQIGRKSLRRDGAHNKPAGESCKCTGSLEEKQRKLLYLLQRTGPGRAATFCTHRQNSMRWEVHMDKHLLWKKRLQCQRQDHNRIRFAVIRLPAS</sequence>